<proteinExistence type="predicted"/>
<dbReference type="AlphaFoldDB" id="A0AA87LRX1"/>
<keyword evidence="1" id="KW-0812">Transmembrane</keyword>
<name>A0AA87LRX1_BIFLL</name>
<dbReference type="EMBL" id="AJTF01000061">
    <property type="protein sequence ID" value="EIJ26434.1"/>
    <property type="molecule type" value="Genomic_DNA"/>
</dbReference>
<sequence>MGNPIRHREQLLPRNVEQGFAWLPKTRWLKRCRRRVRSKSMHGWLCGDFPDRSLLGEIFLFPGLLSGVSVFCHVGVVVINFELAVGMENKRHRSPSLFGLKRGPFRFNELVDSHKVFHQGCPRNAFLVKAFNEVVFSAASNVILNRERTLGVLGVKHDLAPVFGEGFLKN</sequence>
<dbReference type="Proteomes" id="UP000006410">
    <property type="component" value="Unassembled WGS sequence"/>
</dbReference>
<evidence type="ECO:0000256" key="1">
    <source>
        <dbReference type="SAM" id="Phobius"/>
    </source>
</evidence>
<evidence type="ECO:0000313" key="2">
    <source>
        <dbReference type="EMBL" id="EIJ26434.1"/>
    </source>
</evidence>
<feature type="transmembrane region" description="Helical" evidence="1">
    <location>
        <begin position="58"/>
        <end position="83"/>
    </location>
</feature>
<reference evidence="2 3" key="1">
    <citation type="journal article" date="2013" name="Genome Announc.">
        <title>Draft Genome Sequences of Two Pairs of Human Intestinal Bifidobacterium longum subsp. longum Strains, 44B and 1-6B and 35B and 2-2B, Consecutively Isolated from Two Children after a 5-Year Time Period.</title>
        <authorList>
            <person name="Shkoporov A.N."/>
            <person name="Efimov B.A."/>
            <person name="Khokhlova E.V."/>
            <person name="Chaplin A.V."/>
            <person name="Kafarskaya L.I."/>
            <person name="Durkin A.S."/>
            <person name="McCorrison J."/>
            <person name="Torralba M."/>
            <person name="Gillis M."/>
            <person name="Sutton G."/>
            <person name="Weibel D.B."/>
            <person name="Nelson K.E."/>
            <person name="Smeianov V.V."/>
        </authorList>
    </citation>
    <scope>NUCLEOTIDE SEQUENCE [LARGE SCALE GENOMIC DNA]</scope>
    <source>
        <strain evidence="2 3">1-6B</strain>
    </source>
</reference>
<keyword evidence="1" id="KW-0472">Membrane</keyword>
<organism evidence="2 3">
    <name type="scientific">Bifidobacterium longum subsp. longum 1-6B</name>
    <dbReference type="NCBI Taxonomy" id="1161744"/>
    <lineage>
        <taxon>Bacteria</taxon>
        <taxon>Bacillati</taxon>
        <taxon>Actinomycetota</taxon>
        <taxon>Actinomycetes</taxon>
        <taxon>Bifidobacteriales</taxon>
        <taxon>Bifidobacteriaceae</taxon>
        <taxon>Bifidobacterium</taxon>
    </lineage>
</organism>
<accession>A0AA87LRX1</accession>
<protein>
    <submittedName>
        <fullName evidence="2">Uncharacterized protein</fullName>
    </submittedName>
</protein>
<comment type="caution">
    <text evidence="2">The sequence shown here is derived from an EMBL/GenBank/DDBJ whole genome shotgun (WGS) entry which is preliminary data.</text>
</comment>
<keyword evidence="1" id="KW-1133">Transmembrane helix</keyword>
<gene>
    <name evidence="2" type="ORF">HMPREF1313_1658</name>
</gene>
<evidence type="ECO:0000313" key="3">
    <source>
        <dbReference type="Proteomes" id="UP000006410"/>
    </source>
</evidence>